<keyword evidence="8" id="KW-0675">Receptor</keyword>
<evidence type="ECO:0000313" key="11">
    <source>
        <dbReference type="EMBL" id="ESN95750.1"/>
    </source>
</evidence>
<dbReference type="PROSITE" id="PS01209">
    <property type="entry name" value="LDLRA_1"/>
    <property type="match status" value="2"/>
</dbReference>
<dbReference type="EMBL" id="KB097502">
    <property type="protein sequence ID" value="ESN95750.1"/>
    <property type="molecule type" value="Genomic_DNA"/>
</dbReference>
<dbReference type="GO" id="GO:0016020">
    <property type="term" value="C:membrane"/>
    <property type="evidence" value="ECO:0007669"/>
    <property type="project" value="UniProtKB-SubCell"/>
</dbReference>
<dbReference type="PROSITE" id="PS50068">
    <property type="entry name" value="LDLRA_2"/>
    <property type="match status" value="2"/>
</dbReference>
<feature type="disulfide bond" evidence="10">
    <location>
        <begin position="3"/>
        <end position="15"/>
    </location>
</feature>
<evidence type="ECO:0000256" key="1">
    <source>
        <dbReference type="ARBA" id="ARBA00004167"/>
    </source>
</evidence>
<evidence type="ECO:0000256" key="3">
    <source>
        <dbReference type="ARBA" id="ARBA00022692"/>
    </source>
</evidence>
<sequence length="74" mass="8135">DSCGSSEFQCKNRGCIPQSRRCDGVVHCSDESDEQNCACTDRYMPCKNGPCVHVDWRCDGQADCPLADDEAGCR</sequence>
<accession>T1G6A6</accession>
<protein>
    <submittedName>
        <fullName evidence="11 12">Uncharacterized protein</fullName>
    </submittedName>
</protein>
<comment type="subcellular location">
    <subcellularLocation>
        <location evidence="2">Endomembrane system</location>
    </subcellularLocation>
    <subcellularLocation>
        <location evidence="1">Membrane</location>
        <topology evidence="1">Single-pass membrane protein</topology>
    </subcellularLocation>
</comment>
<feature type="disulfide bond" evidence="10">
    <location>
        <begin position="10"/>
        <end position="28"/>
    </location>
</feature>
<keyword evidence="3" id="KW-0812">Transmembrane</keyword>
<evidence type="ECO:0000313" key="12">
    <source>
        <dbReference type="EnsemblMetazoa" id="HelroP86330"/>
    </source>
</evidence>
<keyword evidence="5" id="KW-1133">Transmembrane helix</keyword>
<dbReference type="RefSeq" id="XP_009026037.1">
    <property type="nucleotide sequence ID" value="XM_009027789.1"/>
</dbReference>
<dbReference type="Proteomes" id="UP000015101">
    <property type="component" value="Unassembled WGS sequence"/>
</dbReference>
<dbReference type="GO" id="GO:0016192">
    <property type="term" value="P:vesicle-mediated transport"/>
    <property type="evidence" value="ECO:0007669"/>
    <property type="project" value="UniProtKB-ARBA"/>
</dbReference>
<dbReference type="EnsemblMetazoa" id="HelroT86330">
    <property type="protein sequence ID" value="HelroP86330"/>
    <property type="gene ID" value="HelroG86330"/>
</dbReference>
<feature type="disulfide bond" evidence="10">
    <location>
        <begin position="22"/>
        <end position="37"/>
    </location>
</feature>
<keyword evidence="4" id="KW-0677">Repeat</keyword>
<dbReference type="OMA" id="NCHNGHD"/>
<feature type="disulfide bond" evidence="10">
    <location>
        <begin position="46"/>
        <end position="64"/>
    </location>
</feature>
<reference evidence="11 13" key="2">
    <citation type="journal article" date="2013" name="Nature">
        <title>Insights into bilaterian evolution from three spiralian genomes.</title>
        <authorList>
            <person name="Simakov O."/>
            <person name="Marletaz F."/>
            <person name="Cho S.J."/>
            <person name="Edsinger-Gonzales E."/>
            <person name="Havlak P."/>
            <person name="Hellsten U."/>
            <person name="Kuo D.H."/>
            <person name="Larsson T."/>
            <person name="Lv J."/>
            <person name="Arendt D."/>
            <person name="Savage R."/>
            <person name="Osoegawa K."/>
            <person name="de Jong P."/>
            <person name="Grimwood J."/>
            <person name="Chapman J.A."/>
            <person name="Shapiro H."/>
            <person name="Aerts A."/>
            <person name="Otillar R.P."/>
            <person name="Terry A.Y."/>
            <person name="Boore J.L."/>
            <person name="Grigoriev I.V."/>
            <person name="Lindberg D.R."/>
            <person name="Seaver E.C."/>
            <person name="Weisblat D.A."/>
            <person name="Putnam N.H."/>
            <person name="Rokhsar D.S."/>
        </authorList>
    </citation>
    <scope>NUCLEOTIDE SEQUENCE</scope>
</reference>
<dbReference type="KEGG" id="hro:HELRODRAFT_86330"/>
<dbReference type="Pfam" id="PF00057">
    <property type="entry name" value="Ldl_recept_a"/>
    <property type="match status" value="2"/>
</dbReference>
<evidence type="ECO:0000256" key="10">
    <source>
        <dbReference type="PROSITE-ProRule" id="PRU00124"/>
    </source>
</evidence>
<dbReference type="InterPro" id="IPR050685">
    <property type="entry name" value="LDLR"/>
</dbReference>
<evidence type="ECO:0000256" key="6">
    <source>
        <dbReference type="ARBA" id="ARBA00023136"/>
    </source>
</evidence>
<dbReference type="InterPro" id="IPR002172">
    <property type="entry name" value="LDrepeatLR_classA_rpt"/>
</dbReference>
<proteinExistence type="predicted"/>
<dbReference type="SMART" id="SM00192">
    <property type="entry name" value="LDLa"/>
    <property type="match status" value="2"/>
</dbReference>
<keyword evidence="9" id="KW-0325">Glycoprotein</keyword>
<feature type="disulfide bond" evidence="10">
    <location>
        <begin position="58"/>
        <end position="73"/>
    </location>
</feature>
<keyword evidence="6" id="KW-0472">Membrane</keyword>
<name>T1G6A6_HELRO</name>
<keyword evidence="13" id="KW-1185">Reference proteome</keyword>
<dbReference type="SUPFAM" id="SSF57424">
    <property type="entry name" value="LDL receptor-like module"/>
    <property type="match status" value="2"/>
</dbReference>
<dbReference type="PRINTS" id="PR00261">
    <property type="entry name" value="LDLRECEPTOR"/>
</dbReference>
<dbReference type="AlphaFoldDB" id="T1G6A6"/>
<dbReference type="OrthoDB" id="6039715at2759"/>
<dbReference type="Gene3D" id="4.10.400.10">
    <property type="entry name" value="Low-density Lipoprotein Receptor"/>
    <property type="match status" value="2"/>
</dbReference>
<evidence type="ECO:0000256" key="5">
    <source>
        <dbReference type="ARBA" id="ARBA00022989"/>
    </source>
</evidence>
<organism evidence="12 13">
    <name type="scientific">Helobdella robusta</name>
    <name type="common">Californian leech</name>
    <dbReference type="NCBI Taxonomy" id="6412"/>
    <lineage>
        <taxon>Eukaryota</taxon>
        <taxon>Metazoa</taxon>
        <taxon>Spiralia</taxon>
        <taxon>Lophotrochozoa</taxon>
        <taxon>Annelida</taxon>
        <taxon>Clitellata</taxon>
        <taxon>Hirudinea</taxon>
        <taxon>Rhynchobdellida</taxon>
        <taxon>Glossiphoniidae</taxon>
        <taxon>Helobdella</taxon>
    </lineage>
</organism>
<evidence type="ECO:0000313" key="13">
    <source>
        <dbReference type="Proteomes" id="UP000015101"/>
    </source>
</evidence>
<dbReference type="STRING" id="6412.T1G6A6"/>
<dbReference type="HOGENOM" id="CLU_085098_3_3_1"/>
<evidence type="ECO:0000256" key="8">
    <source>
        <dbReference type="ARBA" id="ARBA00023170"/>
    </source>
</evidence>
<dbReference type="EMBL" id="AMQM01006637">
    <property type="status" value="NOT_ANNOTATED_CDS"/>
    <property type="molecule type" value="Genomic_DNA"/>
</dbReference>
<dbReference type="CDD" id="cd00112">
    <property type="entry name" value="LDLa"/>
    <property type="match status" value="2"/>
</dbReference>
<dbReference type="InParanoid" id="T1G6A6"/>
<dbReference type="PANTHER" id="PTHR24270">
    <property type="entry name" value="LOW-DENSITY LIPOPROTEIN RECEPTOR-RELATED"/>
    <property type="match status" value="1"/>
</dbReference>
<dbReference type="eggNOG" id="KOG1215">
    <property type="taxonomic scope" value="Eukaryota"/>
</dbReference>
<evidence type="ECO:0000256" key="4">
    <source>
        <dbReference type="ARBA" id="ARBA00022737"/>
    </source>
</evidence>
<evidence type="ECO:0000256" key="9">
    <source>
        <dbReference type="ARBA" id="ARBA00023180"/>
    </source>
</evidence>
<dbReference type="InterPro" id="IPR036055">
    <property type="entry name" value="LDL_receptor-like_sf"/>
</dbReference>
<dbReference type="GO" id="GO:0012505">
    <property type="term" value="C:endomembrane system"/>
    <property type="evidence" value="ECO:0007669"/>
    <property type="project" value="UniProtKB-SubCell"/>
</dbReference>
<dbReference type="InterPro" id="IPR023415">
    <property type="entry name" value="LDLR_class-A_CS"/>
</dbReference>
<evidence type="ECO:0000256" key="2">
    <source>
        <dbReference type="ARBA" id="ARBA00004308"/>
    </source>
</evidence>
<dbReference type="CTD" id="20216603"/>
<feature type="disulfide bond" evidence="10">
    <location>
        <begin position="39"/>
        <end position="51"/>
    </location>
</feature>
<reference evidence="12" key="3">
    <citation type="submission" date="2015-06" db="UniProtKB">
        <authorList>
            <consortium name="EnsemblMetazoa"/>
        </authorList>
    </citation>
    <scope>IDENTIFICATION</scope>
</reference>
<keyword evidence="7 10" id="KW-1015">Disulfide bond</keyword>
<evidence type="ECO:0000256" key="7">
    <source>
        <dbReference type="ARBA" id="ARBA00023157"/>
    </source>
</evidence>
<dbReference type="FunFam" id="4.10.400.10:FF:000045">
    <property type="entry name" value="Low-density lipoprotein receptor-related protein 2"/>
    <property type="match status" value="1"/>
</dbReference>
<gene>
    <name evidence="12" type="primary">20216603</name>
    <name evidence="11" type="ORF">HELRODRAFT_86330</name>
</gene>
<dbReference type="GeneID" id="20216603"/>
<reference evidence="13" key="1">
    <citation type="submission" date="2012-12" db="EMBL/GenBank/DDBJ databases">
        <authorList>
            <person name="Hellsten U."/>
            <person name="Grimwood J."/>
            <person name="Chapman J.A."/>
            <person name="Shapiro H."/>
            <person name="Aerts A."/>
            <person name="Otillar R.P."/>
            <person name="Terry A.Y."/>
            <person name="Boore J.L."/>
            <person name="Simakov O."/>
            <person name="Marletaz F."/>
            <person name="Cho S.-J."/>
            <person name="Edsinger-Gonzales E."/>
            <person name="Havlak P."/>
            <person name="Kuo D.-H."/>
            <person name="Larsson T."/>
            <person name="Lv J."/>
            <person name="Arendt D."/>
            <person name="Savage R."/>
            <person name="Osoegawa K."/>
            <person name="de Jong P."/>
            <person name="Lindberg D.R."/>
            <person name="Seaver E.C."/>
            <person name="Weisblat D.A."/>
            <person name="Putnam N.H."/>
            <person name="Grigoriev I.V."/>
            <person name="Rokhsar D.S."/>
        </authorList>
    </citation>
    <scope>NUCLEOTIDE SEQUENCE</scope>
</reference>